<dbReference type="AlphaFoldDB" id="A0A501W2M3"/>
<dbReference type="Proteomes" id="UP000316727">
    <property type="component" value="Unassembled WGS sequence"/>
</dbReference>
<accession>A0A501W2M3</accession>
<name>A0A501W2M3_9BACT</name>
<evidence type="ECO:0000313" key="1">
    <source>
        <dbReference type="EMBL" id="TPE44173.1"/>
    </source>
</evidence>
<organism evidence="1 2">
    <name type="scientific">Pontibacter mangrovi</name>
    <dbReference type="NCBI Taxonomy" id="2589816"/>
    <lineage>
        <taxon>Bacteria</taxon>
        <taxon>Pseudomonadati</taxon>
        <taxon>Bacteroidota</taxon>
        <taxon>Cytophagia</taxon>
        <taxon>Cytophagales</taxon>
        <taxon>Hymenobacteraceae</taxon>
        <taxon>Pontibacter</taxon>
    </lineage>
</organism>
<dbReference type="OrthoDB" id="8442276at2"/>
<protein>
    <submittedName>
        <fullName evidence="1">DUF4256 domain-containing protein</fullName>
    </submittedName>
</protein>
<dbReference type="InterPro" id="IPR025352">
    <property type="entry name" value="DUF4256"/>
</dbReference>
<dbReference type="RefSeq" id="WP_140621066.1">
    <property type="nucleotide sequence ID" value="NZ_VFRQ01000004.1"/>
</dbReference>
<comment type="caution">
    <text evidence="1">The sequence shown here is derived from an EMBL/GenBank/DDBJ whole genome shotgun (WGS) entry which is preliminary data.</text>
</comment>
<keyword evidence="2" id="KW-1185">Reference proteome</keyword>
<sequence length="187" mass="21132">MANKQQLAPQQREELLGILKKRFEKNMHRHAGLAWADVQAKLEGSIATLWSLQEMEKTGGEPDVVGYEAKADKYVFCDCAAESPKGRRSLCYDHKALEARKEHKPQNSAVGMAADMGIALLTEEEYRKLQKLGTFDTKTSSWVKTPDNIRELGGALFCDRRYDQVFLYHNGAQSYYAARGFRGVLKV</sequence>
<dbReference type="EMBL" id="VFRQ01000004">
    <property type="protein sequence ID" value="TPE44173.1"/>
    <property type="molecule type" value="Genomic_DNA"/>
</dbReference>
<dbReference type="Pfam" id="PF14066">
    <property type="entry name" value="DUF4256"/>
    <property type="match status" value="1"/>
</dbReference>
<gene>
    <name evidence="1" type="ORF">FJM65_08375</name>
</gene>
<evidence type="ECO:0000313" key="2">
    <source>
        <dbReference type="Proteomes" id="UP000316727"/>
    </source>
</evidence>
<proteinExistence type="predicted"/>
<reference evidence="1 2" key="1">
    <citation type="submission" date="2019-06" db="EMBL/GenBank/DDBJ databases">
        <title>A novel bacterium of genus Pontibacter, isolated from marine sediment.</title>
        <authorList>
            <person name="Huang H."/>
            <person name="Mo K."/>
            <person name="Hu Y."/>
        </authorList>
    </citation>
    <scope>NUCLEOTIDE SEQUENCE [LARGE SCALE GENOMIC DNA]</scope>
    <source>
        <strain evidence="1 2">HB172049</strain>
    </source>
</reference>